<dbReference type="KEGG" id="sind:105175952"/>
<dbReference type="InParanoid" id="A0A6I9UFX1"/>
<dbReference type="PANTHER" id="PTHR24177:SF365">
    <property type="entry name" value="ANKYRIN REPEAT-CONTAINING PROTEIN NPR4-LIKE ISOFORM X1"/>
    <property type="match status" value="1"/>
</dbReference>
<dbReference type="InterPro" id="IPR036770">
    <property type="entry name" value="Ankyrin_rpt-contain_sf"/>
</dbReference>
<dbReference type="Pfam" id="PF12796">
    <property type="entry name" value="Ank_2"/>
    <property type="match status" value="1"/>
</dbReference>
<feature type="compositionally biased region" description="Basic and acidic residues" evidence="2">
    <location>
        <begin position="15"/>
        <end position="27"/>
    </location>
</feature>
<evidence type="ECO:0000256" key="1">
    <source>
        <dbReference type="PROSITE-ProRule" id="PRU00023"/>
    </source>
</evidence>
<evidence type="ECO:0000313" key="5">
    <source>
        <dbReference type="Proteomes" id="UP000504604"/>
    </source>
</evidence>
<dbReference type="Gene3D" id="1.25.40.20">
    <property type="entry name" value="Ankyrin repeat-containing domain"/>
    <property type="match status" value="1"/>
</dbReference>
<feature type="compositionally biased region" description="Basic residues" evidence="2">
    <location>
        <begin position="1"/>
        <end position="14"/>
    </location>
</feature>
<dbReference type="RefSeq" id="XP_011096899.1">
    <property type="nucleotide sequence ID" value="XM_011098597.2"/>
</dbReference>
<keyword evidence="3" id="KW-0472">Membrane</keyword>
<gene>
    <name evidence="6" type="primary">LOC105175952</name>
</gene>
<dbReference type="InterPro" id="IPR002110">
    <property type="entry name" value="Ankyrin_rpt"/>
</dbReference>
<dbReference type="Pfam" id="PF13962">
    <property type="entry name" value="PGG"/>
    <property type="match status" value="1"/>
</dbReference>
<keyword evidence="3" id="KW-1133">Transmembrane helix</keyword>
<dbReference type="InterPro" id="IPR026961">
    <property type="entry name" value="PGG_dom"/>
</dbReference>
<name>A0A6I9UFX1_SESIN</name>
<dbReference type="AlphaFoldDB" id="A0A6I9UFX1"/>
<dbReference type="SMART" id="SM00248">
    <property type="entry name" value="ANK"/>
    <property type="match status" value="6"/>
</dbReference>
<evidence type="ECO:0000259" key="4">
    <source>
        <dbReference type="Pfam" id="PF13962"/>
    </source>
</evidence>
<dbReference type="PROSITE" id="PS50088">
    <property type="entry name" value="ANK_REPEAT"/>
    <property type="match status" value="1"/>
</dbReference>
<dbReference type="GeneID" id="105175952"/>
<reference evidence="6" key="1">
    <citation type="submission" date="2025-08" db="UniProtKB">
        <authorList>
            <consortium name="RefSeq"/>
        </authorList>
    </citation>
    <scope>IDENTIFICATION</scope>
</reference>
<sequence length="673" mass="74837">MARKFRLQRSRKSKKNVECSSRTDSDGSLHSAASKFDDDCSSATTAGESSVQITGASHVHHTSGDVVDVPVADKSPPTRPQPGGEGKRSERRSLCCALMYQAALRGDWQAAALLLETHPNLATEQITQRGDTALHVAAATKRTKFVQELVNHMSANDLLSKNVHGHTAFSYAAASGIVEIAAVMMEKNENLITNSGNNEMKPIYIAALLGNRDMVSYLYQFTRVQDLSIDEWFHLLIATLRNNMHDIALDILNKNSDGTSNRSLATRTITSVVKGKNGYPSTTKNEGTALHKLAEQDLSDINARQEAILETFLKTFATVPLLSRYKKIFDRPLVRKRAWLVAERLWAELQRSEGGNAFELLEEPPILHEAAKVGNVVFITMLTRSDPDLIWKIDSNKHYIFHTAVLHRQENVFSLIHQIGSMKELIAISLDNNCNNIMHLAGKLAPPDRLKTVSGAALQMQRELLWFKEVEKVVPPSCLEMRNGEGLRPRELFSLEHKSLLIKGETWMKDTANNCMIVAALIATVAFAAAFTLPGGNNSDTGMPILMKKTYFTFFAVSNGVALFSSTASIIMFLSILTSRYQEDDFLVSLPTKLIFGLATLFTSIVGMVIAFTTTFFLLFHEEKTSVLKWIAVSACVYLITLFAGLHIQLWIDTICSAYRSRFLFGKSKHTLY</sequence>
<dbReference type="SUPFAM" id="SSF48403">
    <property type="entry name" value="Ankyrin repeat"/>
    <property type="match status" value="1"/>
</dbReference>
<evidence type="ECO:0000256" key="3">
    <source>
        <dbReference type="SAM" id="Phobius"/>
    </source>
</evidence>
<proteinExistence type="predicted"/>
<feature type="transmembrane region" description="Helical" evidence="3">
    <location>
        <begin position="630"/>
        <end position="652"/>
    </location>
</feature>
<feature type="region of interest" description="Disordered" evidence="2">
    <location>
        <begin position="1"/>
        <end position="90"/>
    </location>
</feature>
<feature type="transmembrane region" description="Helical" evidence="3">
    <location>
        <begin position="594"/>
        <end position="618"/>
    </location>
</feature>
<keyword evidence="3" id="KW-0812">Transmembrane</keyword>
<feature type="compositionally biased region" description="Polar residues" evidence="2">
    <location>
        <begin position="41"/>
        <end position="55"/>
    </location>
</feature>
<keyword evidence="5" id="KW-1185">Reference proteome</keyword>
<organism evidence="5 6">
    <name type="scientific">Sesamum indicum</name>
    <name type="common">Oriental sesame</name>
    <name type="synonym">Sesamum orientale</name>
    <dbReference type="NCBI Taxonomy" id="4182"/>
    <lineage>
        <taxon>Eukaryota</taxon>
        <taxon>Viridiplantae</taxon>
        <taxon>Streptophyta</taxon>
        <taxon>Embryophyta</taxon>
        <taxon>Tracheophyta</taxon>
        <taxon>Spermatophyta</taxon>
        <taxon>Magnoliopsida</taxon>
        <taxon>eudicotyledons</taxon>
        <taxon>Gunneridae</taxon>
        <taxon>Pentapetalae</taxon>
        <taxon>asterids</taxon>
        <taxon>lamiids</taxon>
        <taxon>Lamiales</taxon>
        <taxon>Pedaliaceae</taxon>
        <taxon>Sesamum</taxon>
    </lineage>
</organism>
<feature type="transmembrane region" description="Helical" evidence="3">
    <location>
        <begin position="511"/>
        <end position="531"/>
    </location>
</feature>
<protein>
    <submittedName>
        <fullName evidence="6">Ankyrin repeat-containing protein At5g02620-like isoform X2</fullName>
    </submittedName>
</protein>
<evidence type="ECO:0000313" key="6">
    <source>
        <dbReference type="RefSeq" id="XP_011096899.1"/>
    </source>
</evidence>
<feature type="transmembrane region" description="Helical" evidence="3">
    <location>
        <begin position="551"/>
        <end position="574"/>
    </location>
</feature>
<feature type="repeat" description="ANK" evidence="1">
    <location>
        <begin position="129"/>
        <end position="161"/>
    </location>
</feature>
<dbReference type="OrthoDB" id="1921232at2759"/>
<feature type="domain" description="PGG" evidence="4">
    <location>
        <begin position="506"/>
        <end position="617"/>
    </location>
</feature>
<evidence type="ECO:0000256" key="2">
    <source>
        <dbReference type="SAM" id="MobiDB-lite"/>
    </source>
</evidence>
<dbReference type="GO" id="GO:0016020">
    <property type="term" value="C:membrane"/>
    <property type="evidence" value="ECO:0007669"/>
    <property type="project" value="TreeGrafter"/>
</dbReference>
<keyword evidence="1" id="KW-0040">ANK repeat</keyword>
<dbReference type="PANTHER" id="PTHR24177">
    <property type="entry name" value="CASKIN"/>
    <property type="match status" value="1"/>
</dbReference>
<dbReference type="Proteomes" id="UP000504604">
    <property type="component" value="Linkage group LG12"/>
</dbReference>
<accession>A0A6I9UFX1</accession>